<dbReference type="InterPro" id="IPR017520">
    <property type="entry name" value="CHP03086"/>
</dbReference>
<sequence length="322" mass="34091">MSVDVSVLVPTSAEETYGWLTEPAKLRRWQLIAGRTDLRVGGEFRWLIAPGHTAVGAYTAVEPARRLAYAWGWEGAEEVPPGSSTVEVTLAPSAGGTEVRLVHDGLSDVQAKAHAEGWEHFLQRLRTVTIIGDAGPDEVAGLGDDPNPLTAAEASLAICLRVLRAVGTSHGADKTPCAKFTVDDLLDHLLGSLTSLAGMAGRPFEAGDGTPEERVADAGLRSIEAWRARGLDGTVTARLGEIPAELASAILSVEFLVHGWDFAVATGVDFKADDKLSAYVLDLARGLITPQVRDGEQFAAEVPVGPDVNTLERLVAFTGRAV</sequence>
<keyword evidence="4" id="KW-1185">Reference proteome</keyword>
<evidence type="ECO:0000256" key="1">
    <source>
        <dbReference type="ARBA" id="ARBA00006817"/>
    </source>
</evidence>
<organism evidence="3 4">
    <name type="scientific">Kutzneria kofuensis</name>
    <dbReference type="NCBI Taxonomy" id="103725"/>
    <lineage>
        <taxon>Bacteria</taxon>
        <taxon>Bacillati</taxon>
        <taxon>Actinomycetota</taxon>
        <taxon>Actinomycetes</taxon>
        <taxon>Pseudonocardiales</taxon>
        <taxon>Pseudonocardiaceae</taxon>
        <taxon>Kutzneria</taxon>
    </lineage>
</organism>
<name>A0A7W9KJR6_9PSEU</name>
<dbReference type="InterPro" id="IPR017517">
    <property type="entry name" value="Maleyloyr_isom"/>
</dbReference>
<dbReference type="NCBIfam" id="TIGR03083">
    <property type="entry name" value="maleylpyruvate isomerase family mycothiol-dependent enzyme"/>
    <property type="match status" value="1"/>
</dbReference>
<dbReference type="SUPFAM" id="SSF109854">
    <property type="entry name" value="DinB/YfiT-like putative metalloenzymes"/>
    <property type="match status" value="1"/>
</dbReference>
<dbReference type="RefSeq" id="WP_184864276.1">
    <property type="nucleotide sequence ID" value="NZ_BAAAWY010000022.1"/>
</dbReference>
<dbReference type="NCBIfam" id="TIGR03086">
    <property type="entry name" value="TIGR03086 family metal-binding protein"/>
    <property type="match status" value="1"/>
</dbReference>
<protein>
    <submittedName>
        <fullName evidence="3">Uncharacterized protein (TIGR03086 family)</fullName>
    </submittedName>
</protein>
<comment type="similarity">
    <text evidence="1">Belongs to the AHA1 family.</text>
</comment>
<dbReference type="InterPro" id="IPR023393">
    <property type="entry name" value="START-like_dom_sf"/>
</dbReference>
<feature type="domain" description="Activator of Hsp90 ATPase homologue 1/2-like C-terminal" evidence="2">
    <location>
        <begin position="11"/>
        <end position="127"/>
    </location>
</feature>
<dbReference type="Gene3D" id="3.30.530.20">
    <property type="match status" value="1"/>
</dbReference>
<dbReference type="SUPFAM" id="SSF55961">
    <property type="entry name" value="Bet v1-like"/>
    <property type="match status" value="1"/>
</dbReference>
<gene>
    <name evidence="3" type="ORF">BJ998_004330</name>
</gene>
<evidence type="ECO:0000259" key="2">
    <source>
        <dbReference type="Pfam" id="PF08327"/>
    </source>
</evidence>
<dbReference type="InterPro" id="IPR034660">
    <property type="entry name" value="DinB/YfiT-like"/>
</dbReference>
<dbReference type="EMBL" id="JACHIR010000001">
    <property type="protein sequence ID" value="MBB5893134.1"/>
    <property type="molecule type" value="Genomic_DNA"/>
</dbReference>
<accession>A0A7W9KJR6</accession>
<dbReference type="InterPro" id="IPR013538">
    <property type="entry name" value="ASHA1/2-like_C"/>
</dbReference>
<reference evidence="3 4" key="1">
    <citation type="submission" date="2020-08" db="EMBL/GenBank/DDBJ databases">
        <title>Sequencing the genomes of 1000 actinobacteria strains.</title>
        <authorList>
            <person name="Klenk H.-P."/>
        </authorList>
    </citation>
    <scope>NUCLEOTIDE SEQUENCE [LARGE SCALE GENOMIC DNA]</scope>
    <source>
        <strain evidence="3 4">DSM 43851</strain>
    </source>
</reference>
<evidence type="ECO:0000313" key="4">
    <source>
        <dbReference type="Proteomes" id="UP000585638"/>
    </source>
</evidence>
<dbReference type="Proteomes" id="UP000585638">
    <property type="component" value="Unassembled WGS sequence"/>
</dbReference>
<evidence type="ECO:0000313" key="3">
    <source>
        <dbReference type="EMBL" id="MBB5893134.1"/>
    </source>
</evidence>
<comment type="caution">
    <text evidence="3">The sequence shown here is derived from an EMBL/GenBank/DDBJ whole genome shotgun (WGS) entry which is preliminary data.</text>
</comment>
<dbReference type="AlphaFoldDB" id="A0A7W9KJR6"/>
<dbReference type="CDD" id="cd07814">
    <property type="entry name" value="SRPBCC_CalC_Aha1-like"/>
    <property type="match status" value="1"/>
</dbReference>
<dbReference type="Pfam" id="PF08327">
    <property type="entry name" value="AHSA1"/>
    <property type="match status" value="1"/>
</dbReference>
<proteinExistence type="inferred from homology"/>